<organism evidence="2">
    <name type="scientific">viral metagenome</name>
    <dbReference type="NCBI Taxonomy" id="1070528"/>
    <lineage>
        <taxon>unclassified sequences</taxon>
        <taxon>metagenomes</taxon>
        <taxon>organismal metagenomes</taxon>
    </lineage>
</organism>
<feature type="compositionally biased region" description="Low complexity" evidence="1">
    <location>
        <begin position="1"/>
        <end position="10"/>
    </location>
</feature>
<feature type="region of interest" description="Disordered" evidence="1">
    <location>
        <begin position="1"/>
        <end position="24"/>
    </location>
</feature>
<accession>A0A6C0CML4</accession>
<sequence length="148" mass="16698">MPPTTTATTPTPTPPINQATASSNRVPLSIPQLFQLVEKRIISLEERFKETNTNANNGNNNITEDILKDVATRINDHEQKIIEEYESRFEILATQLNDLKEVVLKLQMYTMDVNKVLLENQTVLTTNDVLETIQENIGSSVEVNDNES</sequence>
<name>A0A6C0CML4_9ZZZZ</name>
<evidence type="ECO:0000256" key="1">
    <source>
        <dbReference type="SAM" id="MobiDB-lite"/>
    </source>
</evidence>
<reference evidence="2" key="1">
    <citation type="journal article" date="2020" name="Nature">
        <title>Giant virus diversity and host interactions through global metagenomics.</title>
        <authorList>
            <person name="Schulz F."/>
            <person name="Roux S."/>
            <person name="Paez-Espino D."/>
            <person name="Jungbluth S."/>
            <person name="Walsh D.A."/>
            <person name="Denef V.J."/>
            <person name="McMahon K.D."/>
            <person name="Konstantinidis K.T."/>
            <person name="Eloe-Fadrosh E.A."/>
            <person name="Kyrpides N.C."/>
            <person name="Woyke T."/>
        </authorList>
    </citation>
    <scope>NUCLEOTIDE SEQUENCE</scope>
    <source>
        <strain evidence="2">GVMAG-M-3300021375-17</strain>
    </source>
</reference>
<dbReference type="AlphaFoldDB" id="A0A6C0CML4"/>
<protein>
    <submittedName>
        <fullName evidence="2">Uncharacterized protein</fullName>
    </submittedName>
</protein>
<dbReference type="EMBL" id="MN739454">
    <property type="protein sequence ID" value="QHT05467.1"/>
    <property type="molecule type" value="Genomic_DNA"/>
</dbReference>
<evidence type="ECO:0000313" key="2">
    <source>
        <dbReference type="EMBL" id="QHT05467.1"/>
    </source>
</evidence>
<proteinExistence type="predicted"/>